<dbReference type="HAMAP" id="MF_00840">
    <property type="entry name" value="DacZ"/>
    <property type="match status" value="1"/>
</dbReference>
<keyword evidence="6" id="KW-0464">Manganese</keyword>
<dbReference type="GO" id="GO:0005524">
    <property type="term" value="F:ATP binding"/>
    <property type="evidence" value="ECO:0007669"/>
    <property type="project" value="UniProtKB-UniRule"/>
</dbReference>
<comment type="function">
    <text evidence="6">Diadenylate cyclase that catalyzes the condensation of 2 ATP molecules into cyclic di-AMP (c-di-AMP). c-di-AMP is a second messenger for intracellular signal transduction involved in the control of important regulatory processes such as osmoregulation.</text>
</comment>
<dbReference type="PANTHER" id="PTHR34185">
    <property type="entry name" value="DIADENYLATE CYCLASE"/>
    <property type="match status" value="1"/>
</dbReference>
<keyword evidence="2 6" id="KW-0808">Transferase</keyword>
<dbReference type="EMBL" id="CP036172">
    <property type="protein sequence ID" value="QSZ68103.1"/>
    <property type="molecule type" value="Genomic_DNA"/>
</dbReference>
<comment type="cofactor">
    <cofactor evidence="6">
        <name>Mn(2+)</name>
        <dbReference type="ChEBI" id="CHEBI:29035"/>
    </cofactor>
</comment>
<comment type="catalytic activity">
    <reaction evidence="1 6">
        <text>2 ATP = 3',3'-c-di-AMP + 2 diphosphate</text>
        <dbReference type="Rhea" id="RHEA:35655"/>
        <dbReference type="ChEBI" id="CHEBI:30616"/>
        <dbReference type="ChEBI" id="CHEBI:33019"/>
        <dbReference type="ChEBI" id="CHEBI:71500"/>
        <dbReference type="EC" id="2.7.7.85"/>
    </reaction>
</comment>
<evidence type="ECO:0000256" key="3">
    <source>
        <dbReference type="ARBA" id="ARBA00022695"/>
    </source>
</evidence>
<evidence type="ECO:0000256" key="1">
    <source>
        <dbReference type="ARBA" id="ARBA00000877"/>
    </source>
</evidence>
<dbReference type="Proteomes" id="UP001042704">
    <property type="component" value="Chromosome"/>
</dbReference>
<organism evidence="8 9">
    <name type="scientific">Methanofollis aquaemaris</name>
    <dbReference type="NCBI Taxonomy" id="126734"/>
    <lineage>
        <taxon>Archaea</taxon>
        <taxon>Methanobacteriati</taxon>
        <taxon>Methanobacteriota</taxon>
        <taxon>Stenosarchaea group</taxon>
        <taxon>Methanomicrobia</taxon>
        <taxon>Methanomicrobiales</taxon>
        <taxon>Methanomicrobiaceae</taxon>
        <taxon>Methanofollis</taxon>
    </lineage>
</organism>
<evidence type="ECO:0000256" key="2">
    <source>
        <dbReference type="ARBA" id="ARBA00022679"/>
    </source>
</evidence>
<keyword evidence="4 6" id="KW-0547">Nucleotide-binding</keyword>
<sequence length="265" mass="29005">MNEKLLVQTAAELAEEIGARAIVAFTHPCTCQAKVPLIWVTDLQLDILKDLSMCEILSVCEHHMLDTAVQVYLKEQFEDGTVVAVFPYAILIFDLEKAKNFVNIKEYEEIVPRDVMYAVLNLALEIAVEGREGRKIGTAFIIGDPAKIARHSHQAILNPYAGHDPAYRDVTNRENWESVKEFAQIDGVFVLDTEGTLQSAGTYLDVNAKVVDLPPGLGGRHLATAAITAVTPAVGVTVSESGGLVRVFRDGVCTITIRSDIRITS</sequence>
<dbReference type="InterPro" id="IPR014499">
    <property type="entry name" value="DAC_DacZ"/>
</dbReference>
<dbReference type="Pfam" id="PF21754">
    <property type="entry name" value="DacZ_A"/>
    <property type="match status" value="1"/>
</dbReference>
<dbReference type="EC" id="2.7.7.85" evidence="6"/>
<gene>
    <name evidence="6" type="primary">dacZ</name>
    <name evidence="8" type="ORF">RJ40_11650</name>
</gene>
<name>A0A8A3S846_9EURY</name>
<evidence type="ECO:0000256" key="6">
    <source>
        <dbReference type="HAMAP-Rule" id="MF_00840"/>
    </source>
</evidence>
<proteinExistence type="inferred from homology"/>
<dbReference type="GeneID" id="76425032"/>
<dbReference type="AlphaFoldDB" id="A0A8A3S846"/>
<accession>A0A8A3S846</accession>
<dbReference type="SUPFAM" id="SSF143597">
    <property type="entry name" value="YojJ-like"/>
    <property type="match status" value="1"/>
</dbReference>
<evidence type="ECO:0000313" key="9">
    <source>
        <dbReference type="Proteomes" id="UP001042704"/>
    </source>
</evidence>
<dbReference type="Pfam" id="PF02457">
    <property type="entry name" value="DAC"/>
    <property type="match status" value="1"/>
</dbReference>
<dbReference type="KEGG" id="maqe:RJ40_11650"/>
<evidence type="ECO:0000313" key="8">
    <source>
        <dbReference type="EMBL" id="QSZ68103.1"/>
    </source>
</evidence>
<dbReference type="InterPro" id="IPR048546">
    <property type="entry name" value="DacZ_A"/>
</dbReference>
<feature type="domain" description="DAC" evidence="7">
    <location>
        <begin position="104"/>
        <end position="260"/>
    </location>
</feature>
<comment type="similarity">
    <text evidence="6">Belongs to the adenylate cyclase family. DacZ subfamily.</text>
</comment>
<dbReference type="InterPro" id="IPR050338">
    <property type="entry name" value="DisA"/>
</dbReference>
<dbReference type="Gene3D" id="3.40.1700.10">
    <property type="entry name" value="DNA integrity scanning protein, DisA, N-terminal domain"/>
    <property type="match status" value="1"/>
</dbReference>
<keyword evidence="3 6" id="KW-0548">Nucleotidyltransferase</keyword>
<protein>
    <recommendedName>
        <fullName evidence="6">Diadenylate cyclase</fullName>
        <shortName evidence="6">DAC</shortName>
        <ecNumber evidence="6">2.7.7.85</ecNumber>
    </recommendedName>
    <alternativeName>
        <fullName evidence="6">Cyclic-di-AMP synthase</fullName>
        <shortName evidence="6">c-di-AMP synthase</shortName>
    </alternativeName>
</protein>
<evidence type="ECO:0000256" key="4">
    <source>
        <dbReference type="ARBA" id="ARBA00022741"/>
    </source>
</evidence>
<reference evidence="8" key="2">
    <citation type="submission" date="2019-02" db="EMBL/GenBank/DDBJ databases">
        <authorList>
            <person name="Chen S.-C."/>
            <person name="Chien H.-H."/>
            <person name="Lai M.-C."/>
        </authorList>
    </citation>
    <scope>NUCLEOTIDE SEQUENCE</scope>
    <source>
        <strain evidence="8">N2F9704</strain>
    </source>
</reference>
<dbReference type="RefSeq" id="WP_265581038.1">
    <property type="nucleotide sequence ID" value="NZ_CP036172.1"/>
</dbReference>
<dbReference type="PROSITE" id="PS51794">
    <property type="entry name" value="DAC"/>
    <property type="match status" value="1"/>
</dbReference>
<evidence type="ECO:0000259" key="7">
    <source>
        <dbReference type="PROSITE" id="PS51794"/>
    </source>
</evidence>
<keyword evidence="9" id="KW-1185">Reference proteome</keyword>
<dbReference type="GO" id="GO:0004016">
    <property type="term" value="F:adenylate cyclase activity"/>
    <property type="evidence" value="ECO:0007669"/>
    <property type="project" value="UniProtKB-UniRule"/>
</dbReference>
<evidence type="ECO:0000256" key="5">
    <source>
        <dbReference type="ARBA" id="ARBA00022840"/>
    </source>
</evidence>
<dbReference type="GO" id="GO:0030145">
    <property type="term" value="F:manganese ion binding"/>
    <property type="evidence" value="ECO:0007669"/>
    <property type="project" value="UniProtKB-UniRule"/>
</dbReference>
<keyword evidence="5 6" id="KW-0067">ATP-binding</keyword>
<reference evidence="8" key="1">
    <citation type="journal article" date="2001" name="Int. J. Syst. Evol. Microbiol.">
        <title>Methanofollis aquaemaris sp. nov., a methanogen isolated from an aquaculture fish pond.</title>
        <authorList>
            <person name="Lai M.C."/>
            <person name="Chen S.C."/>
        </authorList>
    </citation>
    <scope>NUCLEOTIDE SEQUENCE</scope>
    <source>
        <strain evidence="8">N2F9704</strain>
    </source>
</reference>
<dbReference type="InterPro" id="IPR036888">
    <property type="entry name" value="DNA_integrity_DisA_N_sf"/>
</dbReference>
<dbReference type="GO" id="GO:0106408">
    <property type="term" value="F:diadenylate cyclase activity"/>
    <property type="evidence" value="ECO:0007669"/>
    <property type="project" value="UniProtKB-EC"/>
</dbReference>
<dbReference type="InterPro" id="IPR003390">
    <property type="entry name" value="DNA_integrity_scan_DisA_N"/>
</dbReference>
<dbReference type="PANTHER" id="PTHR34185:SF1">
    <property type="entry name" value="DIADENYLATE CYCLASE"/>
    <property type="match status" value="1"/>
</dbReference>